<dbReference type="Proteomes" id="UP001243375">
    <property type="component" value="Unassembled WGS sequence"/>
</dbReference>
<gene>
    <name evidence="1" type="ORF">QFC22_002018</name>
</gene>
<comment type="caution">
    <text evidence="1">The sequence shown here is derived from an EMBL/GenBank/DDBJ whole genome shotgun (WGS) entry which is preliminary data.</text>
</comment>
<keyword evidence="2" id="KW-1185">Reference proteome</keyword>
<name>A0ACC2XEX7_9TREE</name>
<evidence type="ECO:0000313" key="2">
    <source>
        <dbReference type="Proteomes" id="UP001243375"/>
    </source>
</evidence>
<accession>A0ACC2XEX7</accession>
<reference evidence="1" key="1">
    <citation type="submission" date="2023-04" db="EMBL/GenBank/DDBJ databases">
        <title>Draft Genome sequencing of Naganishia species isolated from polar environments using Oxford Nanopore Technology.</title>
        <authorList>
            <person name="Leo P."/>
            <person name="Venkateswaran K."/>
        </authorList>
    </citation>
    <scope>NUCLEOTIDE SEQUENCE</scope>
    <source>
        <strain evidence="1">MNA-CCFEE 5425</strain>
    </source>
</reference>
<organism evidence="1 2">
    <name type="scientific">Naganishia vaughanmartiniae</name>
    <dbReference type="NCBI Taxonomy" id="1424756"/>
    <lineage>
        <taxon>Eukaryota</taxon>
        <taxon>Fungi</taxon>
        <taxon>Dikarya</taxon>
        <taxon>Basidiomycota</taxon>
        <taxon>Agaricomycotina</taxon>
        <taxon>Tremellomycetes</taxon>
        <taxon>Filobasidiales</taxon>
        <taxon>Filobasidiaceae</taxon>
        <taxon>Naganishia</taxon>
    </lineage>
</organism>
<dbReference type="EMBL" id="JASBWU010000004">
    <property type="protein sequence ID" value="KAJ9122589.1"/>
    <property type="molecule type" value="Genomic_DNA"/>
</dbReference>
<proteinExistence type="predicted"/>
<sequence length="516" mass="54481">MDGAHNTKAPRPSSRSIAASMISSRIGKPSTTSKATHQRSTSGVPLPSSMAGLKSSIASVRDTGHRSEGASLPARSLAMTKSSPLVAKSTTRTHGRNSTPSTLSSPTIGKRMSEEAAGTAGKQVGDGKGVQTRQMATRLSTGTQRQLNDPASATSARAIQTRPSLIKSLEEKKSKVPNPASDLRSNIRGSAVAKSPRTCTIGPPLVMATKGTPRSGKNGFGSASTTAAMPTPSRISSRIPLPDHHRRSLAPSAGTPVVVKGANLADSVHKQALGKSLFVKPTRKMSLLGDRELSVAPPLRSANRGARQQYQPNLLLDNLVIGESTNRSTRPLIPPVEEMAARSLAADSGTSAASDGEDKYVGTTTLPVDGGVDQVAAATDQTSAREFFDSEIDEIDAFGGKAARVDDLASPSSNIEASLMNDIQHYRTELDKLKQERKELATRLQESVQQNAHAEAERKKVKAAKLFMDVTTACQVELDRLQQERKNRACRAAVLSESMQMALIGQSLKGTAVGGI</sequence>
<evidence type="ECO:0000313" key="1">
    <source>
        <dbReference type="EMBL" id="KAJ9122589.1"/>
    </source>
</evidence>
<protein>
    <submittedName>
        <fullName evidence="1">Uncharacterized protein</fullName>
    </submittedName>
</protein>